<keyword evidence="2" id="KW-1185">Reference proteome</keyword>
<dbReference type="EMBL" id="JGZI01000010">
    <property type="protein sequence ID" value="KFI81662.1"/>
    <property type="molecule type" value="Genomic_DNA"/>
</dbReference>
<dbReference type="GO" id="GO:0016787">
    <property type="term" value="F:hydrolase activity"/>
    <property type="evidence" value="ECO:0007669"/>
    <property type="project" value="InterPro"/>
</dbReference>
<dbReference type="SUPFAM" id="SSF53474">
    <property type="entry name" value="alpha/beta-Hydrolases"/>
    <property type="match status" value="1"/>
</dbReference>
<dbReference type="PANTHER" id="PTHR15394">
    <property type="entry name" value="SERINE HYDROLASE RBBP9"/>
    <property type="match status" value="1"/>
</dbReference>
<dbReference type="RefSeq" id="WP_033497122.1">
    <property type="nucleotide sequence ID" value="NZ_JBDNPR010000005.1"/>
</dbReference>
<evidence type="ECO:0000313" key="1">
    <source>
        <dbReference type="EMBL" id="KFI81662.1"/>
    </source>
</evidence>
<dbReference type="PANTHER" id="PTHR15394:SF3">
    <property type="entry name" value="SERINE HYDROLASE RBBP9"/>
    <property type="match status" value="1"/>
</dbReference>
<accession>A0A087CEG2</accession>
<dbReference type="Proteomes" id="UP000029050">
    <property type="component" value="Unassembled WGS sequence"/>
</dbReference>
<dbReference type="OrthoDB" id="9804993at2"/>
<dbReference type="InterPro" id="IPR010662">
    <property type="entry name" value="RBBP9/YdeN"/>
</dbReference>
<evidence type="ECO:0000313" key="2">
    <source>
        <dbReference type="Proteomes" id="UP000029050"/>
    </source>
</evidence>
<name>A0A087CEG2_9BIFI</name>
<dbReference type="STRING" id="218140.BPSY_2074"/>
<reference evidence="1 2" key="1">
    <citation type="submission" date="2014-03" db="EMBL/GenBank/DDBJ databases">
        <title>Genomics of Bifidobacteria.</title>
        <authorList>
            <person name="Ventura M."/>
            <person name="Milani C."/>
            <person name="Lugli G.A."/>
        </authorList>
    </citation>
    <scope>NUCLEOTIDE SEQUENCE [LARGE SCALE GENOMIC DNA]</scope>
    <source>
        <strain evidence="1 2">LMG 21775</strain>
    </source>
</reference>
<dbReference type="InterPro" id="IPR029058">
    <property type="entry name" value="AB_hydrolase_fold"/>
</dbReference>
<dbReference type="AlphaFoldDB" id="A0A087CEG2"/>
<dbReference type="GeneID" id="98299178"/>
<dbReference type="Pfam" id="PF06821">
    <property type="entry name" value="Ser_hydrolase"/>
    <property type="match status" value="1"/>
</dbReference>
<sequence>MNVIIVHGTSPHANADKFWYRPLAESLEAVGIQCGVPELPELDREPLESTLAQIQGLGLQMGPETVLIGHSAGSNIVLALLEQARTPVLSAYLVAGYCSDNGMRHSALKDSYDWDVIRSNAKDFIMLNSFNDPFHCDEKQGKALFDHLGGTLILRNDGHFTKKRQPLLSALLSQQLTSLSAF</sequence>
<organism evidence="1 2">
    <name type="scientific">Bifidobacterium psychraerophilum</name>
    <dbReference type="NCBI Taxonomy" id="218140"/>
    <lineage>
        <taxon>Bacteria</taxon>
        <taxon>Bacillati</taxon>
        <taxon>Actinomycetota</taxon>
        <taxon>Actinomycetes</taxon>
        <taxon>Bifidobacteriales</taxon>
        <taxon>Bifidobacteriaceae</taxon>
        <taxon>Bifidobacterium</taxon>
    </lineage>
</organism>
<proteinExistence type="predicted"/>
<dbReference type="Gene3D" id="3.40.50.1820">
    <property type="entry name" value="alpha/beta hydrolase"/>
    <property type="match status" value="1"/>
</dbReference>
<comment type="caution">
    <text evidence="1">The sequence shown here is derived from an EMBL/GenBank/DDBJ whole genome shotgun (WGS) entry which is preliminary data.</text>
</comment>
<dbReference type="eggNOG" id="COG1073">
    <property type="taxonomic scope" value="Bacteria"/>
</dbReference>
<gene>
    <name evidence="1" type="ORF">BPSY_2074</name>
</gene>
<protein>
    <submittedName>
        <fullName evidence="1">Putative esterase protein-like</fullName>
    </submittedName>
</protein>